<accession>A0A2S7YKR5</accession>
<proteinExistence type="predicted"/>
<comment type="caution">
    <text evidence="1">The sequence shown here is derived from an EMBL/GenBank/DDBJ whole genome shotgun (WGS) entry which is preliminary data.</text>
</comment>
<evidence type="ECO:0000313" key="2">
    <source>
        <dbReference type="Proteomes" id="UP000237441"/>
    </source>
</evidence>
<gene>
    <name evidence="1" type="ORF">BB8028_0006g10940</name>
</gene>
<dbReference type="Proteomes" id="UP000237441">
    <property type="component" value="Unassembled WGS sequence"/>
</dbReference>
<name>A0A2S7YKR5_BEABA</name>
<evidence type="ECO:0000313" key="1">
    <source>
        <dbReference type="EMBL" id="PQK16775.1"/>
    </source>
</evidence>
<dbReference type="EMBL" id="JRHA01000006">
    <property type="protein sequence ID" value="PQK16775.1"/>
    <property type="molecule type" value="Genomic_DNA"/>
</dbReference>
<protein>
    <submittedName>
        <fullName evidence="1">Uncharacterized protein</fullName>
    </submittedName>
</protein>
<dbReference type="AlphaFoldDB" id="A0A2S7YKR5"/>
<reference evidence="1 2" key="1">
    <citation type="submission" date="2016-07" db="EMBL/GenBank/DDBJ databases">
        <title>Comparative genomics of the entomopathogenic fungus Beauveria bassiana.</title>
        <authorList>
            <person name="Valero Jimenez C.A."/>
            <person name="Zwaan B.J."/>
            <person name="Van Kan J.A."/>
            <person name="Takken W."/>
            <person name="Debets A.J."/>
            <person name="Schoustra S.E."/>
            <person name="Koenraadt C.J."/>
        </authorList>
    </citation>
    <scope>NUCLEOTIDE SEQUENCE [LARGE SCALE GENOMIC DNA]</scope>
    <source>
        <strain evidence="1 2">ARSEF 8028</strain>
    </source>
</reference>
<organism evidence="1 2">
    <name type="scientific">Beauveria bassiana</name>
    <name type="common">White muscardine disease fungus</name>
    <name type="synonym">Tritirachium shiotae</name>
    <dbReference type="NCBI Taxonomy" id="176275"/>
    <lineage>
        <taxon>Eukaryota</taxon>
        <taxon>Fungi</taxon>
        <taxon>Dikarya</taxon>
        <taxon>Ascomycota</taxon>
        <taxon>Pezizomycotina</taxon>
        <taxon>Sordariomycetes</taxon>
        <taxon>Hypocreomycetidae</taxon>
        <taxon>Hypocreales</taxon>
        <taxon>Cordycipitaceae</taxon>
        <taxon>Beauveria</taxon>
    </lineage>
</organism>
<sequence>MASTDASEEVAERSVSEKGFYCWQDTPAGDRVSDFDRRGCPYFTEYGLDFVIDFAFNPRIQHILNAFLDRCALGHYLKYEALREPYIECFRRGGPVAGRRVFAVHVCSKQSQIIYYTGSHLHRFETTVGVRSNYKVSREQLSHARCEPRVMDFADGGLVVFDARVCFEMKQGYTIAFMFATEDVLANWAKIDLPDSTIFQDKVAQIEDINPKIGHNFVFRRIKPIP</sequence>
<dbReference type="OrthoDB" id="4857939at2759"/>